<evidence type="ECO:0000259" key="1">
    <source>
        <dbReference type="Pfam" id="PF13338"/>
    </source>
</evidence>
<evidence type="ECO:0000313" key="2">
    <source>
        <dbReference type="EMBL" id="SMP70887.1"/>
    </source>
</evidence>
<dbReference type="Pfam" id="PF13338">
    <property type="entry name" value="AbiEi_4"/>
    <property type="match status" value="1"/>
</dbReference>
<gene>
    <name evidence="2" type="ORF">SAMN06296020_12133</name>
</gene>
<accession>A0AA46AKG9</accession>
<dbReference type="InterPro" id="IPR025159">
    <property type="entry name" value="AbiEi_N"/>
</dbReference>
<dbReference type="AlphaFoldDB" id="A0AA46AKG9"/>
<organism evidence="2 3">
    <name type="scientific">Anoxynatronum buryatiense</name>
    <dbReference type="NCBI Taxonomy" id="489973"/>
    <lineage>
        <taxon>Bacteria</taxon>
        <taxon>Bacillati</taxon>
        <taxon>Bacillota</taxon>
        <taxon>Clostridia</taxon>
        <taxon>Eubacteriales</taxon>
        <taxon>Clostridiaceae</taxon>
        <taxon>Anoxynatronum</taxon>
    </lineage>
</organism>
<comment type="caution">
    <text evidence="2">The sequence shown here is derived from an EMBL/GenBank/DDBJ whole genome shotgun (WGS) entry which is preliminary data.</text>
</comment>
<proteinExistence type="predicted"/>
<dbReference type="EMBL" id="FXUF01000021">
    <property type="protein sequence ID" value="SMP70887.1"/>
    <property type="molecule type" value="Genomic_DNA"/>
</dbReference>
<sequence>MKYREQILRYLKENHGVVTASWCKNNAIPSIYLHRMEQDGTLTKVGRGIYIDETGDYDEFCFFQMTHTKCIYSYLSALYLQGRTDQTPQSLDVTVYKGYNPHRLPNSVTVHYVNREIYELGITDVKTNFGNIVRAYDMERILCDLIYNREKVSSELFAQTVKMYGKSTDKKMMVLFNYAEKMGITEDVQRLMEVYYE</sequence>
<keyword evidence="3" id="KW-1185">Reference proteome</keyword>
<evidence type="ECO:0000313" key="3">
    <source>
        <dbReference type="Proteomes" id="UP001158066"/>
    </source>
</evidence>
<reference evidence="2" key="1">
    <citation type="submission" date="2017-05" db="EMBL/GenBank/DDBJ databases">
        <authorList>
            <person name="Varghese N."/>
            <person name="Submissions S."/>
        </authorList>
    </citation>
    <scope>NUCLEOTIDE SEQUENCE</scope>
    <source>
        <strain evidence="2">Su22</strain>
    </source>
</reference>
<name>A0AA46AKG9_9CLOT</name>
<dbReference type="RefSeq" id="WP_283410783.1">
    <property type="nucleotide sequence ID" value="NZ_FXUF01000021.1"/>
</dbReference>
<dbReference type="Proteomes" id="UP001158066">
    <property type="component" value="Unassembled WGS sequence"/>
</dbReference>
<protein>
    <submittedName>
        <fullName evidence="2">Transcriptional regulator, AbiEi antitoxin, Type IV TA system</fullName>
    </submittedName>
</protein>
<feature type="domain" description="AbiEi antitoxin N-terminal" evidence="1">
    <location>
        <begin position="5"/>
        <end position="50"/>
    </location>
</feature>